<sequence>MSSISRICIYVAIWWKLARLGKLVIVDKGGIRPDDVAPLSDGSTNTCTSFVATLHQYTQLFERANCSADQMSVTLVGRDMRCDQTIYVVGLGGADVDKSQNRWKTCTPRWQTTTDLHVDWCLYDCDCSAGCEQVMVLRWPNVPTESSWTLCDISQHCNGFCKDQSACYIYGNGSWDDGVDFCRLLHPNARMIEERSDDEGQKHIAEALAAGYTEYWIAGRRPPRGGRYVFYWNSSGTRLQYTKWHNNQPYSTSGGSDCIKADKTHNWKWGDDKCLKPAMYMCEIVEN</sequence>
<evidence type="ECO:0000256" key="2">
    <source>
        <dbReference type="SAM" id="SignalP"/>
    </source>
</evidence>
<reference evidence="4" key="1">
    <citation type="journal article" date="2023" name="Mol. Biol. Evol.">
        <title>Third-Generation Sequencing Reveals the Adaptive Role of the Epigenome in Three Deep-Sea Polychaetes.</title>
        <authorList>
            <person name="Perez M."/>
            <person name="Aroh O."/>
            <person name="Sun Y."/>
            <person name="Lan Y."/>
            <person name="Juniper S.K."/>
            <person name="Young C.R."/>
            <person name="Angers B."/>
            <person name="Qian P.Y."/>
        </authorList>
    </citation>
    <scope>NUCLEOTIDE SEQUENCE</scope>
    <source>
        <strain evidence="4">P08H-3</strain>
    </source>
</reference>
<dbReference type="EMBL" id="JAODUP010000183">
    <property type="protein sequence ID" value="KAK2157887.1"/>
    <property type="molecule type" value="Genomic_DNA"/>
</dbReference>
<proteinExistence type="predicted"/>
<dbReference type="PROSITE" id="PS00615">
    <property type="entry name" value="C_TYPE_LECTIN_1"/>
    <property type="match status" value="1"/>
</dbReference>
<organism evidence="4 5">
    <name type="scientific">Paralvinella palmiformis</name>
    <dbReference type="NCBI Taxonomy" id="53620"/>
    <lineage>
        <taxon>Eukaryota</taxon>
        <taxon>Metazoa</taxon>
        <taxon>Spiralia</taxon>
        <taxon>Lophotrochozoa</taxon>
        <taxon>Annelida</taxon>
        <taxon>Polychaeta</taxon>
        <taxon>Sedentaria</taxon>
        <taxon>Canalipalpata</taxon>
        <taxon>Terebellida</taxon>
        <taxon>Terebelliformia</taxon>
        <taxon>Alvinellidae</taxon>
        <taxon>Paralvinella</taxon>
    </lineage>
</organism>
<dbReference type="AlphaFoldDB" id="A0AAD9JRJ1"/>
<evidence type="ECO:0000313" key="4">
    <source>
        <dbReference type="EMBL" id="KAK2157887.1"/>
    </source>
</evidence>
<comment type="caution">
    <text evidence="4">The sequence shown here is derived from an EMBL/GenBank/DDBJ whole genome shotgun (WGS) entry which is preliminary data.</text>
</comment>
<evidence type="ECO:0000259" key="3">
    <source>
        <dbReference type="PROSITE" id="PS50041"/>
    </source>
</evidence>
<dbReference type="InterPro" id="IPR018378">
    <property type="entry name" value="C-type_lectin_CS"/>
</dbReference>
<feature type="chain" id="PRO_5042117705" description="C-type lectin domain-containing protein" evidence="2">
    <location>
        <begin position="21"/>
        <end position="287"/>
    </location>
</feature>
<evidence type="ECO:0000256" key="1">
    <source>
        <dbReference type="ARBA" id="ARBA00023157"/>
    </source>
</evidence>
<gene>
    <name evidence="4" type="ORF">LSH36_183g03014</name>
</gene>
<accession>A0AAD9JRJ1</accession>
<dbReference type="PROSITE" id="PS50041">
    <property type="entry name" value="C_TYPE_LECTIN_2"/>
    <property type="match status" value="1"/>
</dbReference>
<dbReference type="SMART" id="SM00034">
    <property type="entry name" value="CLECT"/>
    <property type="match status" value="1"/>
</dbReference>
<keyword evidence="2" id="KW-0732">Signal</keyword>
<dbReference type="InterPro" id="IPR016187">
    <property type="entry name" value="CTDL_fold"/>
</dbReference>
<dbReference type="InterPro" id="IPR001304">
    <property type="entry name" value="C-type_lectin-like"/>
</dbReference>
<protein>
    <recommendedName>
        <fullName evidence="3">C-type lectin domain-containing protein</fullName>
    </recommendedName>
</protein>
<dbReference type="SUPFAM" id="SSF56436">
    <property type="entry name" value="C-type lectin-like"/>
    <property type="match status" value="1"/>
</dbReference>
<feature type="domain" description="C-type lectin" evidence="3">
    <location>
        <begin position="163"/>
        <end position="283"/>
    </location>
</feature>
<evidence type="ECO:0000313" key="5">
    <source>
        <dbReference type="Proteomes" id="UP001208570"/>
    </source>
</evidence>
<name>A0AAD9JRJ1_9ANNE</name>
<dbReference type="InterPro" id="IPR016186">
    <property type="entry name" value="C-type_lectin-like/link_sf"/>
</dbReference>
<dbReference type="CDD" id="cd00037">
    <property type="entry name" value="CLECT"/>
    <property type="match status" value="1"/>
</dbReference>
<keyword evidence="1" id="KW-1015">Disulfide bond</keyword>
<dbReference type="Pfam" id="PF00059">
    <property type="entry name" value="Lectin_C"/>
    <property type="match status" value="1"/>
</dbReference>
<dbReference type="Gene3D" id="3.10.100.10">
    <property type="entry name" value="Mannose-Binding Protein A, subunit A"/>
    <property type="match status" value="1"/>
</dbReference>
<keyword evidence="5" id="KW-1185">Reference proteome</keyword>
<feature type="signal peptide" evidence="2">
    <location>
        <begin position="1"/>
        <end position="20"/>
    </location>
</feature>
<dbReference type="Proteomes" id="UP001208570">
    <property type="component" value="Unassembled WGS sequence"/>
</dbReference>